<dbReference type="PROSITE" id="PS51257">
    <property type="entry name" value="PROKAR_LIPOPROTEIN"/>
    <property type="match status" value="1"/>
</dbReference>
<dbReference type="PANTHER" id="PTHR43649">
    <property type="entry name" value="ARABINOSE-BINDING PROTEIN-RELATED"/>
    <property type="match status" value="1"/>
</dbReference>
<dbReference type="CDD" id="cd14750">
    <property type="entry name" value="PBP2_TMBP"/>
    <property type="match status" value="1"/>
</dbReference>
<dbReference type="Gene3D" id="3.40.190.10">
    <property type="entry name" value="Periplasmic binding protein-like II"/>
    <property type="match status" value="2"/>
</dbReference>
<dbReference type="EMBL" id="CP008887">
    <property type="protein sequence ID" value="AIU69489.1"/>
    <property type="molecule type" value="Genomic_DNA"/>
</dbReference>
<dbReference type="STRING" id="1505907.TEU_03510"/>
<dbReference type="InterPro" id="IPR050490">
    <property type="entry name" value="Bact_solute-bd_prot1"/>
</dbReference>
<name>A0A097QSR1_9EURY</name>
<dbReference type="InterPro" id="IPR006059">
    <property type="entry name" value="SBP"/>
</dbReference>
<dbReference type="Proteomes" id="UP000029980">
    <property type="component" value="Chromosome"/>
</dbReference>
<protein>
    <submittedName>
        <fullName evidence="4">Transcriptional antiterminator</fullName>
    </submittedName>
</protein>
<organism evidence="4 5">
    <name type="scientific">Thermococcus eurythermalis</name>
    <dbReference type="NCBI Taxonomy" id="1505907"/>
    <lineage>
        <taxon>Archaea</taxon>
        <taxon>Methanobacteriati</taxon>
        <taxon>Methanobacteriota</taxon>
        <taxon>Thermococci</taxon>
        <taxon>Thermococcales</taxon>
        <taxon>Thermococcaceae</taxon>
        <taxon>Thermococcus</taxon>
    </lineage>
</organism>
<comment type="similarity">
    <text evidence="1">Belongs to the bacterial solute-binding protein 1 family.</text>
</comment>
<evidence type="ECO:0000256" key="3">
    <source>
        <dbReference type="ARBA" id="ARBA00022729"/>
    </source>
</evidence>
<dbReference type="HOGENOM" id="CLU_031285_9_1_2"/>
<keyword evidence="2" id="KW-0813">Transport</keyword>
<evidence type="ECO:0000313" key="4">
    <source>
        <dbReference type="EMBL" id="AIU69489.1"/>
    </source>
</evidence>
<keyword evidence="5" id="KW-1185">Reference proteome</keyword>
<dbReference type="OrthoDB" id="18034at2157"/>
<dbReference type="PANTHER" id="PTHR43649:SF34">
    <property type="entry name" value="ABC TRANSPORTER PERIPLASMIC-BINDING PROTEIN YCJN-RELATED"/>
    <property type="match status" value="1"/>
</dbReference>
<dbReference type="AlphaFoldDB" id="A0A097QSR1"/>
<evidence type="ECO:0000256" key="2">
    <source>
        <dbReference type="ARBA" id="ARBA00022448"/>
    </source>
</evidence>
<accession>A0A097QSR1</accession>
<dbReference type="Pfam" id="PF01547">
    <property type="entry name" value="SBP_bac_1"/>
    <property type="match status" value="1"/>
</dbReference>
<proteinExistence type="inferred from homology"/>
<dbReference type="KEGG" id="teu:TEU_03510"/>
<gene>
    <name evidence="4" type="ORF">TEU_03510</name>
</gene>
<keyword evidence="3" id="KW-0732">Signal</keyword>
<dbReference type="SUPFAM" id="SSF53850">
    <property type="entry name" value="Periplasmic binding protein-like II"/>
    <property type="match status" value="1"/>
</dbReference>
<reference evidence="4 5" key="1">
    <citation type="journal article" date="2015" name="Int. J. Syst. Evol. Microbiol.">
        <title>Thermococcus eurythermalis sp. nov., a conditional piezophilic hyperthermophilic archaeon with a wide temperature range isolated from an oil-immersed chimney in the Guaymas Basin.</title>
        <authorList>
            <person name="Zhao W."/>
            <person name="Zeng X."/>
            <person name="Xiao X."/>
        </authorList>
    </citation>
    <scope>NUCLEOTIDE SEQUENCE [LARGE SCALE GENOMIC DNA]</scope>
    <source>
        <strain evidence="4 5">A501</strain>
    </source>
</reference>
<sequence length="449" mass="50571">MSMGKRPLWGIVLLGLVISAVIASGCIGGTSESTTGTESTKLEGKIVFAVGGAPNEIEYWKNVIAEFEKEHPGVTVELKRQATDTDQRRLDLVNALRSKSSDPDVFLMDVAWLGQFIASGWLEPLDSYVERDNYDLSVFFQSVINLADRQNGKLWALPVYVDAGLLYYRTDLLQKYGYDKPPETWDELVEMAQKIQEGERQGNPNFWGFVWQGKQYEGLVCDFVEYVYSNGGELGHFENGKWVPTLNKPENVEALQFMVDLIHEYKVSPPSTYTEMTEEPVRLTFQQGNAAFERNWPYAWGLHNANDSPVKGKVGIAPLPHFPGHKSAATLGGWHIGINKYSDNKELAWAFVKFVESYEQQKNFAINLGWNPGRTDVYDDQDVLKAAPHLKNLRSVFENAVPRPIVPYYPQLSQIIQKYVNAALAGSMSPQEALDKAQQEAEELVKQYG</sequence>
<evidence type="ECO:0000256" key="1">
    <source>
        <dbReference type="ARBA" id="ARBA00008520"/>
    </source>
</evidence>
<evidence type="ECO:0000313" key="5">
    <source>
        <dbReference type="Proteomes" id="UP000029980"/>
    </source>
</evidence>